<keyword evidence="1" id="KW-0812">Transmembrane</keyword>
<proteinExistence type="predicted"/>
<gene>
    <name evidence="2" type="ORF">CRM22_002399</name>
</gene>
<evidence type="ECO:0000313" key="3">
    <source>
        <dbReference type="Proteomes" id="UP000308267"/>
    </source>
</evidence>
<protein>
    <submittedName>
        <fullName evidence="2">Uncharacterized protein</fullName>
    </submittedName>
</protein>
<dbReference type="AlphaFoldDB" id="A0A4V3SGD4"/>
<comment type="caution">
    <text evidence="2">The sequence shown here is derived from an EMBL/GenBank/DDBJ whole genome shotgun (WGS) entry which is preliminary data.</text>
</comment>
<dbReference type="Proteomes" id="UP000308267">
    <property type="component" value="Unassembled WGS sequence"/>
</dbReference>
<sequence>MADSTSQVSQLNPLISRILNTALSSKSLHSSSTRRNLYAQQQGNCHYNYPPYYSLLLFAAYFGHKLPIIHAHIEFPRVVCIVSPPPQSIFFNQTYLFSLFLCGSPIPCLFSLITLHRASAHLFNLSAASGFH</sequence>
<dbReference type="EMBL" id="SJOL01004229">
    <property type="protein sequence ID" value="TGZ71894.1"/>
    <property type="molecule type" value="Genomic_DNA"/>
</dbReference>
<keyword evidence="1" id="KW-0472">Membrane</keyword>
<feature type="transmembrane region" description="Helical" evidence="1">
    <location>
        <begin position="95"/>
        <end position="115"/>
    </location>
</feature>
<keyword evidence="1" id="KW-1133">Transmembrane helix</keyword>
<organism evidence="2 3">
    <name type="scientific">Opisthorchis felineus</name>
    <dbReference type="NCBI Taxonomy" id="147828"/>
    <lineage>
        <taxon>Eukaryota</taxon>
        <taxon>Metazoa</taxon>
        <taxon>Spiralia</taxon>
        <taxon>Lophotrochozoa</taxon>
        <taxon>Platyhelminthes</taxon>
        <taxon>Trematoda</taxon>
        <taxon>Digenea</taxon>
        <taxon>Opisthorchiida</taxon>
        <taxon>Opisthorchiata</taxon>
        <taxon>Opisthorchiidae</taxon>
        <taxon>Opisthorchis</taxon>
    </lineage>
</organism>
<reference evidence="2 3" key="1">
    <citation type="journal article" date="2019" name="BMC Genomics">
        <title>New insights from Opisthorchis felineus genome: update on genomics of the epidemiologically important liver flukes.</title>
        <authorList>
            <person name="Ershov N.I."/>
            <person name="Mordvinov V.A."/>
            <person name="Prokhortchouk E.B."/>
            <person name="Pakharukova M.Y."/>
            <person name="Gunbin K.V."/>
            <person name="Ustyantsev K."/>
            <person name="Genaev M.A."/>
            <person name="Blinov A.G."/>
            <person name="Mazur A."/>
            <person name="Boulygina E."/>
            <person name="Tsygankova S."/>
            <person name="Khrameeva E."/>
            <person name="Chekanov N."/>
            <person name="Fan G."/>
            <person name="Xiao A."/>
            <person name="Zhang H."/>
            <person name="Xu X."/>
            <person name="Yang H."/>
            <person name="Solovyev V."/>
            <person name="Lee S.M."/>
            <person name="Liu X."/>
            <person name="Afonnikov D.A."/>
            <person name="Skryabin K.G."/>
        </authorList>
    </citation>
    <scope>NUCLEOTIDE SEQUENCE [LARGE SCALE GENOMIC DNA]</scope>
    <source>
        <strain evidence="2">AK-0245</strain>
        <tissue evidence="2">Whole organism</tissue>
    </source>
</reference>
<evidence type="ECO:0000256" key="1">
    <source>
        <dbReference type="SAM" id="Phobius"/>
    </source>
</evidence>
<name>A0A4V3SGD4_OPIFE</name>
<accession>A0A4V3SGD4</accession>
<keyword evidence="3" id="KW-1185">Reference proteome</keyword>
<evidence type="ECO:0000313" key="2">
    <source>
        <dbReference type="EMBL" id="TGZ71894.1"/>
    </source>
</evidence>